<keyword evidence="7" id="KW-0812">Transmembrane</keyword>
<dbReference type="Gene3D" id="1.10.630.10">
    <property type="entry name" value="Cytochrome P450"/>
    <property type="match status" value="1"/>
</dbReference>
<dbReference type="Proteomes" id="UP000492821">
    <property type="component" value="Unassembled WGS sequence"/>
</dbReference>
<keyword evidence="4 6" id="KW-0503">Monooxygenase</keyword>
<evidence type="ECO:0000256" key="7">
    <source>
        <dbReference type="SAM" id="Phobius"/>
    </source>
</evidence>
<sequence length="458" mass="52548">MLTEYVFTLIVLLICFYNFYWKRRGLPPGPIPFPLIGNIHQISQPQYNVWTRKYGPIYTYWMGEMAIVSVNDVAVIHDAFVKNGDDYAGRAQIHELLEIVKHGDHGIIFSEGQLWRGQRRFTLQVFRNFGFGKNIMQEQILDEFVDLKVEVADAAKQGAMVDMKGVIDLAVANIINNLLFGFRYKGERRHEFEDDKKLIMEVVTHFGSLFGMIFMHKAHIFKHVPILSSAYAKMVDDRDRLKDQLYGCHFDLWSAGQETTSTTLGWACIYLIKNPEAQQKLQAELDHVIGSDRLIRCEDKPQLNYLNAIVAETQRLSNIVPQNLLHRTLADVEIAGYKLPKHTVITHMISSVMYDERYFPDPMAFKPERFLTPDGNYISSPALMPFGVGKRACLGESMAKMELFLILANTFNHFSLSEDKHHPISTFRTVGGTVPPPDFKCRVQLRLEKNNKLANTIQ</sequence>
<accession>A0A7E4V9Y7</accession>
<evidence type="ECO:0000256" key="4">
    <source>
        <dbReference type="ARBA" id="ARBA00023033"/>
    </source>
</evidence>
<proteinExistence type="inferred from homology"/>
<keyword evidence="6" id="KW-0560">Oxidoreductase</keyword>
<dbReference type="GO" id="GO:0006805">
    <property type="term" value="P:xenobiotic metabolic process"/>
    <property type="evidence" value="ECO:0007669"/>
    <property type="project" value="TreeGrafter"/>
</dbReference>
<evidence type="ECO:0000313" key="8">
    <source>
        <dbReference type="Proteomes" id="UP000492821"/>
    </source>
</evidence>
<dbReference type="InterPro" id="IPR001128">
    <property type="entry name" value="Cyt_P450"/>
</dbReference>
<dbReference type="InterPro" id="IPR017972">
    <property type="entry name" value="Cyt_P450_CS"/>
</dbReference>
<dbReference type="PANTHER" id="PTHR24300">
    <property type="entry name" value="CYTOCHROME P450 508A4-RELATED"/>
    <property type="match status" value="1"/>
</dbReference>
<dbReference type="PANTHER" id="PTHR24300:SF375">
    <property type="entry name" value="CYTOCHROME P450 FAMILY"/>
    <property type="match status" value="1"/>
</dbReference>
<keyword evidence="2 5" id="KW-0479">Metal-binding</keyword>
<dbReference type="InterPro" id="IPR036396">
    <property type="entry name" value="Cyt_P450_sf"/>
</dbReference>
<dbReference type="GO" id="GO:0020037">
    <property type="term" value="F:heme binding"/>
    <property type="evidence" value="ECO:0007669"/>
    <property type="project" value="InterPro"/>
</dbReference>
<protein>
    <submittedName>
        <fullName evidence="9">Cytochrome P450</fullName>
    </submittedName>
</protein>
<keyword evidence="5 6" id="KW-0349">Heme</keyword>
<name>A0A7E4V9Y7_PANRE</name>
<reference evidence="8" key="1">
    <citation type="journal article" date="2013" name="Genetics">
        <title>The draft genome and transcriptome of Panagrellus redivivus are shaped by the harsh demands of a free-living lifestyle.</title>
        <authorList>
            <person name="Srinivasan J."/>
            <person name="Dillman A.R."/>
            <person name="Macchietto M.G."/>
            <person name="Heikkinen L."/>
            <person name="Lakso M."/>
            <person name="Fracchia K.M."/>
            <person name="Antoshechkin I."/>
            <person name="Mortazavi A."/>
            <person name="Wong G."/>
            <person name="Sternberg P.W."/>
        </authorList>
    </citation>
    <scope>NUCLEOTIDE SEQUENCE [LARGE SCALE GENOMIC DNA]</scope>
    <source>
        <strain evidence="8">MT8872</strain>
    </source>
</reference>
<comment type="similarity">
    <text evidence="1 6">Belongs to the cytochrome P450 family.</text>
</comment>
<keyword evidence="7" id="KW-0472">Membrane</keyword>
<dbReference type="GO" id="GO:0016712">
    <property type="term" value="F:oxidoreductase activity, acting on paired donors, with incorporation or reduction of molecular oxygen, reduced flavin or flavoprotein as one donor, and incorporation of one atom of oxygen"/>
    <property type="evidence" value="ECO:0007669"/>
    <property type="project" value="TreeGrafter"/>
</dbReference>
<feature type="binding site" description="axial binding residue" evidence="5">
    <location>
        <position position="393"/>
    </location>
    <ligand>
        <name>heme</name>
        <dbReference type="ChEBI" id="CHEBI:30413"/>
    </ligand>
    <ligandPart>
        <name>Fe</name>
        <dbReference type="ChEBI" id="CHEBI:18248"/>
    </ligandPart>
</feature>
<evidence type="ECO:0000256" key="5">
    <source>
        <dbReference type="PIRSR" id="PIRSR602401-1"/>
    </source>
</evidence>
<keyword evidence="7" id="KW-1133">Transmembrane helix</keyword>
<evidence type="ECO:0000256" key="2">
    <source>
        <dbReference type="ARBA" id="ARBA00022723"/>
    </source>
</evidence>
<dbReference type="GO" id="GO:0005506">
    <property type="term" value="F:iron ion binding"/>
    <property type="evidence" value="ECO:0007669"/>
    <property type="project" value="InterPro"/>
</dbReference>
<evidence type="ECO:0000256" key="3">
    <source>
        <dbReference type="ARBA" id="ARBA00023004"/>
    </source>
</evidence>
<dbReference type="AlphaFoldDB" id="A0A7E4V9Y7"/>
<evidence type="ECO:0000313" key="9">
    <source>
        <dbReference type="WBParaSite" id="Pan_g18265.t1"/>
    </source>
</evidence>
<organism evidence="8 9">
    <name type="scientific">Panagrellus redivivus</name>
    <name type="common">Microworm</name>
    <dbReference type="NCBI Taxonomy" id="6233"/>
    <lineage>
        <taxon>Eukaryota</taxon>
        <taxon>Metazoa</taxon>
        <taxon>Ecdysozoa</taxon>
        <taxon>Nematoda</taxon>
        <taxon>Chromadorea</taxon>
        <taxon>Rhabditida</taxon>
        <taxon>Tylenchina</taxon>
        <taxon>Panagrolaimomorpha</taxon>
        <taxon>Panagrolaimoidea</taxon>
        <taxon>Panagrolaimidae</taxon>
        <taxon>Panagrellus</taxon>
    </lineage>
</organism>
<comment type="cofactor">
    <cofactor evidence="5">
        <name>heme</name>
        <dbReference type="ChEBI" id="CHEBI:30413"/>
    </cofactor>
</comment>
<dbReference type="Pfam" id="PF00067">
    <property type="entry name" value="p450"/>
    <property type="match status" value="2"/>
</dbReference>
<dbReference type="PROSITE" id="PS00086">
    <property type="entry name" value="CYTOCHROME_P450"/>
    <property type="match status" value="1"/>
</dbReference>
<dbReference type="SUPFAM" id="SSF48264">
    <property type="entry name" value="Cytochrome P450"/>
    <property type="match status" value="1"/>
</dbReference>
<reference evidence="9" key="2">
    <citation type="submission" date="2020-10" db="UniProtKB">
        <authorList>
            <consortium name="WormBaseParasite"/>
        </authorList>
    </citation>
    <scope>IDENTIFICATION</scope>
</reference>
<dbReference type="InterPro" id="IPR002401">
    <property type="entry name" value="Cyt_P450_E_grp-I"/>
</dbReference>
<dbReference type="GO" id="GO:0005737">
    <property type="term" value="C:cytoplasm"/>
    <property type="evidence" value="ECO:0007669"/>
    <property type="project" value="TreeGrafter"/>
</dbReference>
<dbReference type="CDD" id="cd20617">
    <property type="entry name" value="CYP1_2-like"/>
    <property type="match status" value="1"/>
</dbReference>
<dbReference type="PRINTS" id="PR00385">
    <property type="entry name" value="P450"/>
</dbReference>
<evidence type="ECO:0000256" key="6">
    <source>
        <dbReference type="RuleBase" id="RU000461"/>
    </source>
</evidence>
<feature type="transmembrane region" description="Helical" evidence="7">
    <location>
        <begin position="6"/>
        <end position="21"/>
    </location>
</feature>
<keyword evidence="3 5" id="KW-0408">Iron</keyword>
<keyword evidence="8" id="KW-1185">Reference proteome</keyword>
<dbReference type="GO" id="GO:0006082">
    <property type="term" value="P:organic acid metabolic process"/>
    <property type="evidence" value="ECO:0007669"/>
    <property type="project" value="TreeGrafter"/>
</dbReference>
<dbReference type="InterPro" id="IPR050182">
    <property type="entry name" value="Cytochrome_P450_fam2"/>
</dbReference>
<dbReference type="WBParaSite" id="Pan_g18265.t1">
    <property type="protein sequence ID" value="Pan_g18265.t1"/>
    <property type="gene ID" value="Pan_g18265"/>
</dbReference>
<evidence type="ECO:0000256" key="1">
    <source>
        <dbReference type="ARBA" id="ARBA00010617"/>
    </source>
</evidence>
<dbReference type="PRINTS" id="PR00463">
    <property type="entry name" value="EP450I"/>
</dbReference>